<dbReference type="Pfam" id="PF13487">
    <property type="entry name" value="HD_5"/>
    <property type="match status" value="1"/>
</dbReference>
<sequence>MRLLPVQLLREKMKIGKKIYNDEGVILLADGVELTPHLIRRLVELDIGYVYIEDHLSEGIHIPEMLQEETRRNALQKLRHNFQRLSSASSITKGYHHLGKEFSGVMESIIEDISSQEDSMIMLMDMNTTDHYLYKHSLNVCVYTLVLGIAVGYSKDQLMVLGLGSLLHDIGKTQIPQKLLFKPQKLDDEEYRQMRAHAEIGFRILKDEPNVPLLAAHCALQHHERYDGSGYPRGLKGSEIHEYAQLLGLADSYDALTSHRIYRPAMLPHQAVEVLYAGSGTLYSQRILEIFRDKVAIYPPGIMVNLSTGEMGVVARINSDTPHRPVVRVITNPSGETLQVPYELDLAKSLSVIITGVEGVK</sequence>
<keyword evidence="3" id="KW-1185">Reference proteome</keyword>
<dbReference type="Gene3D" id="1.10.3210.10">
    <property type="entry name" value="Hypothetical protein af1432"/>
    <property type="match status" value="1"/>
</dbReference>
<dbReference type="EMBL" id="BAVZ01000001">
    <property type="protein sequence ID" value="GAF06297.1"/>
    <property type="molecule type" value="Genomic_DNA"/>
</dbReference>
<gene>
    <name evidence="2" type="ORF">JCM16418_248</name>
</gene>
<dbReference type="eggNOG" id="COG2206">
    <property type="taxonomic scope" value="Bacteria"/>
</dbReference>
<protein>
    <submittedName>
        <fullName evidence="2">HD-GYP domain protein</fullName>
    </submittedName>
</protein>
<proteinExistence type="predicted"/>
<dbReference type="PROSITE" id="PS51832">
    <property type="entry name" value="HD_GYP"/>
    <property type="match status" value="1"/>
</dbReference>
<evidence type="ECO:0000259" key="1">
    <source>
        <dbReference type="PROSITE" id="PS51832"/>
    </source>
</evidence>
<dbReference type="PANTHER" id="PTHR43155:SF2">
    <property type="entry name" value="CYCLIC DI-GMP PHOSPHODIESTERASE PA4108"/>
    <property type="match status" value="1"/>
</dbReference>
<reference evidence="2 3" key="1">
    <citation type="journal article" date="2014" name="Genome Announc.">
        <title>Draft Genome Sequence of Paenibacillus pini JCM 16418T, Isolated from the Rhizosphere of Pine Tree.</title>
        <authorList>
            <person name="Yuki M."/>
            <person name="Oshima K."/>
            <person name="Suda W."/>
            <person name="Oshida Y."/>
            <person name="Kitamura K."/>
            <person name="Iida Y."/>
            <person name="Hattori M."/>
            <person name="Ohkuma M."/>
        </authorList>
    </citation>
    <scope>NUCLEOTIDE SEQUENCE [LARGE SCALE GENOMIC DNA]</scope>
    <source>
        <strain evidence="2 3">JCM 16418</strain>
    </source>
</reference>
<dbReference type="SMART" id="SM00471">
    <property type="entry name" value="HDc"/>
    <property type="match status" value="1"/>
</dbReference>
<accession>W7YCW4</accession>
<comment type="caution">
    <text evidence="2">The sequence shown here is derived from an EMBL/GenBank/DDBJ whole genome shotgun (WGS) entry which is preliminary data.</text>
</comment>
<dbReference type="InterPro" id="IPR003607">
    <property type="entry name" value="HD/PDEase_dom"/>
</dbReference>
<evidence type="ECO:0000313" key="2">
    <source>
        <dbReference type="EMBL" id="GAF06297.1"/>
    </source>
</evidence>
<dbReference type="STRING" id="1236976.JCM16418_248"/>
<evidence type="ECO:0000313" key="3">
    <source>
        <dbReference type="Proteomes" id="UP000019364"/>
    </source>
</evidence>
<dbReference type="RefSeq" id="WP_036645323.1">
    <property type="nucleotide sequence ID" value="NZ_BAVZ01000001.1"/>
</dbReference>
<dbReference type="CDD" id="cd00077">
    <property type="entry name" value="HDc"/>
    <property type="match status" value="1"/>
</dbReference>
<dbReference type="OrthoDB" id="9759601at2"/>
<organism evidence="2 3">
    <name type="scientific">Paenibacillus pini JCM 16418</name>
    <dbReference type="NCBI Taxonomy" id="1236976"/>
    <lineage>
        <taxon>Bacteria</taxon>
        <taxon>Bacillati</taxon>
        <taxon>Bacillota</taxon>
        <taxon>Bacilli</taxon>
        <taxon>Bacillales</taxon>
        <taxon>Paenibacillaceae</taxon>
        <taxon>Paenibacillus</taxon>
    </lineage>
</organism>
<feature type="domain" description="HD-GYP" evidence="1">
    <location>
        <begin position="111"/>
        <end position="307"/>
    </location>
</feature>
<name>W7YCW4_9BACL</name>
<dbReference type="AlphaFoldDB" id="W7YCW4"/>
<dbReference type="SUPFAM" id="SSF109604">
    <property type="entry name" value="HD-domain/PDEase-like"/>
    <property type="match status" value="1"/>
</dbReference>
<dbReference type="PANTHER" id="PTHR43155">
    <property type="entry name" value="CYCLIC DI-GMP PHOSPHODIESTERASE PA4108-RELATED"/>
    <property type="match status" value="1"/>
</dbReference>
<dbReference type="Proteomes" id="UP000019364">
    <property type="component" value="Unassembled WGS sequence"/>
</dbReference>
<dbReference type="InterPro" id="IPR037522">
    <property type="entry name" value="HD_GYP_dom"/>
</dbReference>